<reference evidence="1" key="1">
    <citation type="submission" date="2023-04" db="EMBL/GenBank/DDBJ databases">
        <title>Draft Genome sequencing of Naganishia species isolated from polar environments using Oxford Nanopore Technology.</title>
        <authorList>
            <person name="Leo P."/>
            <person name="Venkateswaran K."/>
        </authorList>
    </citation>
    <scope>NUCLEOTIDE SEQUENCE</scope>
    <source>
        <strain evidence="1">MNA-CCFEE 5262</strain>
    </source>
</reference>
<comment type="caution">
    <text evidence="1">The sequence shown here is derived from an EMBL/GenBank/DDBJ whole genome shotgun (WGS) entry which is preliminary data.</text>
</comment>
<keyword evidence="2" id="KW-1185">Reference proteome</keyword>
<gene>
    <name evidence="1" type="ORF">QFC20_003493</name>
</gene>
<dbReference type="Proteomes" id="UP001230649">
    <property type="component" value="Unassembled WGS sequence"/>
</dbReference>
<sequence length="430" mass="46608">MSSLRSAQAIRAVTRSTRFSPAQYTRVGASRTAHGQEVSCDHHSRHRQHHSGRRNHKERISHGAIPVLSFFFSSLFGAGSDDTPDLTPSKYTTHRVLSVKRISPQHVLIDIQISERSKDEFGNRGGADGKDSSTKGGILDIWHVYVKSPDLQIERPYTPINDVQKDGYIRLLVKRVKGGEVGRYIHSLGEGDDIEIRGPIKTVSVPTQSLDHLTMISTGTGVAPFLQLICKIANIPTETTLTDNSSLTSVNRLKLSLIQYFPRNNHVTTAEVPLGDAQSRSITDSLPAEEFSDADSSVDAGPDIIRHPDVLSPVVRKHLSLIVDSLTASQKAAELSMAGPASEGAVEKGSWFGWLSSSGSAPDARCKSSAADAKVYDGKMEDSRVGVMACLPVQSLIPLAGPQYPMGRTKPPIAGVLGSMGFTRDNVWIL</sequence>
<evidence type="ECO:0000313" key="1">
    <source>
        <dbReference type="EMBL" id="KAJ9108332.1"/>
    </source>
</evidence>
<proteinExistence type="predicted"/>
<accession>A0ACC2WCM9</accession>
<organism evidence="1 2">
    <name type="scientific">Naganishia adeliensis</name>
    <dbReference type="NCBI Taxonomy" id="92952"/>
    <lineage>
        <taxon>Eukaryota</taxon>
        <taxon>Fungi</taxon>
        <taxon>Dikarya</taxon>
        <taxon>Basidiomycota</taxon>
        <taxon>Agaricomycotina</taxon>
        <taxon>Tremellomycetes</taxon>
        <taxon>Filobasidiales</taxon>
        <taxon>Filobasidiaceae</taxon>
        <taxon>Naganishia</taxon>
    </lineage>
</organism>
<evidence type="ECO:0000313" key="2">
    <source>
        <dbReference type="Proteomes" id="UP001230649"/>
    </source>
</evidence>
<protein>
    <submittedName>
        <fullName evidence="1">Uncharacterized protein</fullName>
    </submittedName>
</protein>
<dbReference type="EMBL" id="JASBWS010000032">
    <property type="protein sequence ID" value="KAJ9108332.1"/>
    <property type="molecule type" value="Genomic_DNA"/>
</dbReference>
<name>A0ACC2WCM9_9TREE</name>